<comment type="caution">
    <text evidence="2">The sequence shown here is derived from an EMBL/GenBank/DDBJ whole genome shotgun (WGS) entry which is preliminary data.</text>
</comment>
<feature type="domain" description="AB hydrolase-1" evidence="1">
    <location>
        <begin position="27"/>
        <end position="259"/>
    </location>
</feature>
<dbReference type="PRINTS" id="PR00111">
    <property type="entry name" value="ABHYDROLASE"/>
</dbReference>
<evidence type="ECO:0000259" key="1">
    <source>
        <dbReference type="Pfam" id="PF00561"/>
    </source>
</evidence>
<evidence type="ECO:0000313" key="3">
    <source>
        <dbReference type="Proteomes" id="UP000332515"/>
    </source>
</evidence>
<sequence>MTAMPALTERFAFEGRSIAWGAAGSGPPLVLVHGTPFSSAVWRRIAPWFTTHRRVHVFDLAGYGASEKGEGQDVSIAAQGRLVAALVAHWQLEAPDVVAHDFGGAASLRAHLLHGVQFRSLTLIDAVALSPWGSPFVAHVRDHAAAFAGLPAAIHDGVLGAYLAGAAHRPLSPDALALYTAPWTGPTGQAAFYRQIAQMDASHTAAFEPLLDRIRCPATVVWGAEDGWLPVAQGRTLARRLGARHFVAVPEAGHLVQDDVPEALVAVLGDVLFGRAG</sequence>
<dbReference type="AlphaFoldDB" id="A0A6A7XZQ2"/>
<dbReference type="Proteomes" id="UP000332515">
    <property type="component" value="Unassembled WGS sequence"/>
</dbReference>
<keyword evidence="3" id="KW-1185">Reference proteome</keyword>
<gene>
    <name evidence="2" type="ORF">F0357_00715</name>
</gene>
<dbReference type="GO" id="GO:0016787">
    <property type="term" value="F:hydrolase activity"/>
    <property type="evidence" value="ECO:0007669"/>
    <property type="project" value="UniProtKB-KW"/>
</dbReference>
<dbReference type="PANTHER" id="PTHR46438:SF11">
    <property type="entry name" value="LIPASE-RELATED"/>
    <property type="match status" value="1"/>
</dbReference>
<dbReference type="SUPFAM" id="SSF53474">
    <property type="entry name" value="alpha/beta-Hydrolases"/>
    <property type="match status" value="1"/>
</dbReference>
<dbReference type="EMBL" id="VWNA01000001">
    <property type="protein sequence ID" value="MQT11219.1"/>
    <property type="molecule type" value="Genomic_DNA"/>
</dbReference>
<organism evidence="2 3">
    <name type="scientific">Segnochrobactrum spirostomi</name>
    <dbReference type="NCBI Taxonomy" id="2608987"/>
    <lineage>
        <taxon>Bacteria</taxon>
        <taxon>Pseudomonadati</taxon>
        <taxon>Pseudomonadota</taxon>
        <taxon>Alphaproteobacteria</taxon>
        <taxon>Hyphomicrobiales</taxon>
        <taxon>Segnochrobactraceae</taxon>
        <taxon>Segnochrobactrum</taxon>
    </lineage>
</organism>
<dbReference type="InterPro" id="IPR029058">
    <property type="entry name" value="AB_hydrolase_fold"/>
</dbReference>
<dbReference type="Pfam" id="PF00561">
    <property type="entry name" value="Abhydrolase_1"/>
    <property type="match status" value="1"/>
</dbReference>
<reference evidence="2 3" key="1">
    <citation type="submission" date="2019-09" db="EMBL/GenBank/DDBJ databases">
        <title>Segnochrobactrum spirostomi gen. nov., sp. nov., isolated from the ciliate Spirostomum cf. yagiui and description of a novel family, Segnochrobactraceae fam. nov. within the order Rhizobiales of the class Alphaproteobacteria.</title>
        <authorList>
            <person name="Akter S."/>
            <person name="Shazib S.U.A."/>
            <person name="Shin M.K."/>
        </authorList>
    </citation>
    <scope>NUCLEOTIDE SEQUENCE [LARGE SCALE GENOMIC DNA]</scope>
    <source>
        <strain evidence="2 3">Sp-1</strain>
    </source>
</reference>
<evidence type="ECO:0000313" key="2">
    <source>
        <dbReference type="EMBL" id="MQT11219.1"/>
    </source>
</evidence>
<name>A0A6A7XZQ2_9HYPH</name>
<dbReference type="InterPro" id="IPR000073">
    <property type="entry name" value="AB_hydrolase_1"/>
</dbReference>
<keyword evidence="2" id="KW-0378">Hydrolase</keyword>
<protein>
    <submittedName>
        <fullName evidence="2">Alpha/beta hydrolase</fullName>
    </submittedName>
</protein>
<dbReference type="RefSeq" id="WP_153477646.1">
    <property type="nucleotide sequence ID" value="NZ_VWNA01000001.1"/>
</dbReference>
<proteinExistence type="predicted"/>
<dbReference type="PANTHER" id="PTHR46438">
    <property type="entry name" value="ALPHA/BETA-HYDROLASES SUPERFAMILY PROTEIN"/>
    <property type="match status" value="1"/>
</dbReference>
<dbReference type="Gene3D" id="3.40.50.1820">
    <property type="entry name" value="alpha/beta hydrolase"/>
    <property type="match status" value="1"/>
</dbReference>
<accession>A0A6A7XZQ2</accession>